<evidence type="ECO:0000259" key="2">
    <source>
        <dbReference type="PROSITE" id="PS51099"/>
    </source>
</evidence>
<dbReference type="GO" id="GO:0008982">
    <property type="term" value="F:protein-N(PI)-phosphohistidine-sugar phosphotransferase activity"/>
    <property type="evidence" value="ECO:0007669"/>
    <property type="project" value="InterPro"/>
</dbReference>
<dbReference type="CDD" id="cd05563">
    <property type="entry name" value="PTS_IIB_ascorbate"/>
    <property type="match status" value="1"/>
</dbReference>
<protein>
    <recommendedName>
        <fullName evidence="2">PTS EIIB type-2 domain-containing protein</fullName>
    </recommendedName>
</protein>
<dbReference type="SUPFAM" id="SSF52794">
    <property type="entry name" value="PTS system IIB component-like"/>
    <property type="match status" value="1"/>
</dbReference>
<organism evidence="3 4">
    <name type="scientific">Agromyces rhizosphaerae</name>
    <dbReference type="NCBI Taxonomy" id="88374"/>
    <lineage>
        <taxon>Bacteria</taxon>
        <taxon>Bacillati</taxon>
        <taxon>Actinomycetota</taxon>
        <taxon>Actinomycetes</taxon>
        <taxon>Micrococcales</taxon>
        <taxon>Microbacteriaceae</taxon>
        <taxon>Agromyces</taxon>
    </lineage>
</organism>
<dbReference type="AlphaFoldDB" id="A0A9W6CTM6"/>
<dbReference type="InterPro" id="IPR036095">
    <property type="entry name" value="PTS_EIIB-like_sf"/>
</dbReference>
<dbReference type="RefSeq" id="WP_281882125.1">
    <property type="nucleotide sequence ID" value="NZ_BSDP01000001.1"/>
</dbReference>
<name>A0A9W6CTM6_9MICO</name>
<comment type="caution">
    <text evidence="3">The sequence shown here is derived from an EMBL/GenBank/DDBJ whole genome shotgun (WGS) entry which is preliminary data.</text>
</comment>
<evidence type="ECO:0000256" key="1">
    <source>
        <dbReference type="ARBA" id="ARBA00022679"/>
    </source>
</evidence>
<dbReference type="GO" id="GO:0009401">
    <property type="term" value="P:phosphoenolpyruvate-dependent sugar phosphotransferase system"/>
    <property type="evidence" value="ECO:0007669"/>
    <property type="project" value="InterPro"/>
</dbReference>
<evidence type="ECO:0000313" key="4">
    <source>
        <dbReference type="Proteomes" id="UP001144396"/>
    </source>
</evidence>
<dbReference type="InterPro" id="IPR003501">
    <property type="entry name" value="PTS_EIIB_2/3"/>
</dbReference>
<feature type="domain" description="PTS EIIB type-2" evidence="2">
    <location>
        <begin position="1"/>
        <end position="94"/>
    </location>
</feature>
<accession>A0A9W6CTM6</accession>
<dbReference type="Gene3D" id="3.40.50.2300">
    <property type="match status" value="1"/>
</dbReference>
<dbReference type="EMBL" id="BSDP01000001">
    <property type="protein sequence ID" value="GLI26127.1"/>
    <property type="molecule type" value="Genomic_DNA"/>
</dbReference>
<sequence length="94" mass="9796">MRIVTVCGVGIGTSAILKTNAERALDRLMLEADVTASDVDGVAVAARDAQVILTSPELVDRVRAAVAGSHAEIVVVQNYFDVDEIASVLESSIG</sequence>
<dbReference type="PROSITE" id="PS51099">
    <property type="entry name" value="PTS_EIIB_TYPE_2"/>
    <property type="match status" value="1"/>
</dbReference>
<proteinExistence type="predicted"/>
<dbReference type="InterPro" id="IPR013011">
    <property type="entry name" value="PTS_EIIB_2"/>
</dbReference>
<dbReference type="Pfam" id="PF02302">
    <property type="entry name" value="PTS_IIB"/>
    <property type="match status" value="1"/>
</dbReference>
<keyword evidence="1" id="KW-0808">Transferase</keyword>
<evidence type="ECO:0000313" key="3">
    <source>
        <dbReference type="EMBL" id="GLI26127.1"/>
    </source>
</evidence>
<gene>
    <name evidence="3" type="ORF">ARHIZOSPH14_03690</name>
</gene>
<reference evidence="3" key="1">
    <citation type="submission" date="2022-12" db="EMBL/GenBank/DDBJ databases">
        <title>Reference genome sequencing for broad-spectrum identification of bacterial and archaeal isolates by mass spectrometry.</title>
        <authorList>
            <person name="Sekiguchi Y."/>
            <person name="Tourlousse D.M."/>
        </authorList>
    </citation>
    <scope>NUCLEOTIDE SEQUENCE</scope>
    <source>
        <strain evidence="3">14</strain>
    </source>
</reference>
<dbReference type="Proteomes" id="UP001144396">
    <property type="component" value="Unassembled WGS sequence"/>
</dbReference>
<keyword evidence="4" id="KW-1185">Reference proteome</keyword>